<evidence type="ECO:0000256" key="1">
    <source>
        <dbReference type="ARBA" id="ARBA00004651"/>
    </source>
</evidence>
<accession>A0A3B0TQS9</accession>
<dbReference type="GO" id="GO:0015920">
    <property type="term" value="P:lipopolysaccharide transport"/>
    <property type="evidence" value="ECO:0007669"/>
    <property type="project" value="TreeGrafter"/>
</dbReference>
<feature type="transmembrane region" description="Helical" evidence="6">
    <location>
        <begin position="381"/>
        <end position="399"/>
    </location>
</feature>
<sequence length="499" mass="58716">MKRLHIYIVKSFLGPFFMTFFICMFVLLMQFLWKYVDDMVGKGLEWSILGELLFYASFGLLPFAFPLAMLLASIMTFGSLGENYELVAIRSSGISLFRIMRPLIIIAFLITVSAFYFANNVLPRTNLRFITLLWSVKQQRPELVLKEGVFTNDIDGYSIRVDHKNKKTNMLYDVLIYDHTKNKSNESVTVADSAYLEMTEDKKYMVMTLYNGTNYEEEYDRHASKKTYPHRKNVFEKQVINIKVNNFEFKRRDESIFRNSYRMLNIRQLLNAEDSLHTTYKKRLRSFITKLTFNRVLIRNLLRRTTEDDSLRMKFEVEKPDTIFDFDQAFASLGNWKKKEITREAIDEVRSNNQQINMSQNNLYGLKKKINKHEMERHRKFSLSLAVFIFFFIGAPLGAIIRKGGLGMPVVISILLFISYYIVSMIGEKSAREDVWPMFSGMWFSSFIFFPIGVWLTYKAITDSDIMKSETYIDFFKKIKKSRLFSWLKTANEDSSNNQ</sequence>
<dbReference type="EMBL" id="UOEP01000117">
    <property type="protein sequence ID" value="VAW20318.1"/>
    <property type="molecule type" value="Genomic_DNA"/>
</dbReference>
<protein>
    <recommendedName>
        <fullName evidence="8">Lipopolysaccharide export system permease protein LptF</fullName>
    </recommendedName>
</protein>
<dbReference type="AlphaFoldDB" id="A0A3B0TQS9"/>
<evidence type="ECO:0000256" key="3">
    <source>
        <dbReference type="ARBA" id="ARBA00022692"/>
    </source>
</evidence>
<evidence type="ECO:0008006" key="8">
    <source>
        <dbReference type="Google" id="ProtNLM"/>
    </source>
</evidence>
<keyword evidence="4 6" id="KW-1133">Transmembrane helix</keyword>
<reference evidence="7" key="1">
    <citation type="submission" date="2018-06" db="EMBL/GenBank/DDBJ databases">
        <authorList>
            <person name="Zhirakovskaya E."/>
        </authorList>
    </citation>
    <scope>NUCLEOTIDE SEQUENCE</scope>
</reference>
<evidence type="ECO:0000256" key="4">
    <source>
        <dbReference type="ARBA" id="ARBA00022989"/>
    </source>
</evidence>
<gene>
    <name evidence="7" type="ORF">MNBD_BACTEROID01-1042</name>
</gene>
<evidence type="ECO:0000256" key="5">
    <source>
        <dbReference type="ARBA" id="ARBA00023136"/>
    </source>
</evidence>
<evidence type="ECO:0000256" key="6">
    <source>
        <dbReference type="SAM" id="Phobius"/>
    </source>
</evidence>
<dbReference type="PANTHER" id="PTHR33529:SF6">
    <property type="entry name" value="YJGP_YJGQ FAMILY PERMEASE"/>
    <property type="match status" value="1"/>
</dbReference>
<keyword evidence="3 6" id="KW-0812">Transmembrane</keyword>
<evidence type="ECO:0000313" key="7">
    <source>
        <dbReference type="EMBL" id="VAW20318.1"/>
    </source>
</evidence>
<comment type="subcellular location">
    <subcellularLocation>
        <location evidence="1">Cell membrane</location>
        <topology evidence="1">Multi-pass membrane protein</topology>
    </subcellularLocation>
</comment>
<feature type="transmembrane region" description="Helical" evidence="6">
    <location>
        <begin position="406"/>
        <end position="423"/>
    </location>
</feature>
<proteinExistence type="predicted"/>
<feature type="transmembrane region" description="Helical" evidence="6">
    <location>
        <begin position="12"/>
        <end position="33"/>
    </location>
</feature>
<evidence type="ECO:0000256" key="2">
    <source>
        <dbReference type="ARBA" id="ARBA00022475"/>
    </source>
</evidence>
<feature type="transmembrane region" description="Helical" evidence="6">
    <location>
        <begin position="99"/>
        <end position="118"/>
    </location>
</feature>
<keyword evidence="2" id="KW-1003">Cell membrane</keyword>
<organism evidence="7">
    <name type="scientific">hydrothermal vent metagenome</name>
    <dbReference type="NCBI Taxonomy" id="652676"/>
    <lineage>
        <taxon>unclassified sequences</taxon>
        <taxon>metagenomes</taxon>
        <taxon>ecological metagenomes</taxon>
    </lineage>
</organism>
<feature type="transmembrane region" description="Helical" evidence="6">
    <location>
        <begin position="435"/>
        <end position="458"/>
    </location>
</feature>
<dbReference type="PANTHER" id="PTHR33529">
    <property type="entry name" value="SLR0882 PROTEIN-RELATED"/>
    <property type="match status" value="1"/>
</dbReference>
<dbReference type="GO" id="GO:0043190">
    <property type="term" value="C:ATP-binding cassette (ABC) transporter complex"/>
    <property type="evidence" value="ECO:0007669"/>
    <property type="project" value="TreeGrafter"/>
</dbReference>
<dbReference type="Pfam" id="PF03739">
    <property type="entry name" value="LptF_LptG"/>
    <property type="match status" value="1"/>
</dbReference>
<feature type="transmembrane region" description="Helical" evidence="6">
    <location>
        <begin position="53"/>
        <end position="78"/>
    </location>
</feature>
<keyword evidence="5 6" id="KW-0472">Membrane</keyword>
<dbReference type="InterPro" id="IPR005495">
    <property type="entry name" value="LptG/LptF_permease"/>
</dbReference>
<name>A0A3B0TQS9_9ZZZZ</name>